<reference evidence="1 2" key="1">
    <citation type="submission" date="2016-10" db="EMBL/GenBank/DDBJ databases">
        <title>Lutibacter sp. LPB0138, isolated from marine gastropod.</title>
        <authorList>
            <person name="Kim E."/>
            <person name="Yi H."/>
        </authorList>
    </citation>
    <scope>NUCLEOTIDE SEQUENCE [LARGE SCALE GENOMIC DNA]</scope>
    <source>
        <strain evidence="1 2">LPB0138</strain>
    </source>
</reference>
<dbReference type="STRING" id="1850246.LPB138_03770"/>
<evidence type="ECO:0000313" key="2">
    <source>
        <dbReference type="Proteomes" id="UP000176050"/>
    </source>
</evidence>
<dbReference type="Proteomes" id="UP000176050">
    <property type="component" value="Chromosome"/>
</dbReference>
<organism evidence="1 2">
    <name type="scientific">Urechidicola croceus</name>
    <dbReference type="NCBI Taxonomy" id="1850246"/>
    <lineage>
        <taxon>Bacteria</taxon>
        <taxon>Pseudomonadati</taxon>
        <taxon>Bacteroidota</taxon>
        <taxon>Flavobacteriia</taxon>
        <taxon>Flavobacteriales</taxon>
        <taxon>Flavobacteriaceae</taxon>
        <taxon>Urechidicola</taxon>
    </lineage>
</organism>
<accession>A0A1D8P5K3</accession>
<dbReference type="AlphaFoldDB" id="A0A1D8P5K3"/>
<dbReference type="EMBL" id="CP017478">
    <property type="protein sequence ID" value="AOW19856.1"/>
    <property type="molecule type" value="Genomic_DNA"/>
</dbReference>
<evidence type="ECO:0008006" key="3">
    <source>
        <dbReference type="Google" id="ProtNLM"/>
    </source>
</evidence>
<protein>
    <recommendedName>
        <fullName evidence="3">STAS/SEC14 domain-containing protein</fullName>
    </recommendedName>
</protein>
<keyword evidence="2" id="KW-1185">Reference proteome</keyword>
<dbReference type="KEGG" id="lul:LPB138_03770"/>
<evidence type="ECO:0000313" key="1">
    <source>
        <dbReference type="EMBL" id="AOW19856.1"/>
    </source>
</evidence>
<sequence length="130" mass="15010">MNPKKSYSPKFDFKFDKSTGILFKYYYGKISIETLITSWEENFNSDILKNDIKGFILDYTNASLEMDISEHLKIVQFYKSNLTIFGNYKIAVITNNPKDIVIPILVQSKDEGYASKPFSTIEGAIEWVLK</sequence>
<proteinExistence type="predicted"/>
<gene>
    <name evidence="1" type="ORF">LPB138_03770</name>
</gene>
<name>A0A1D8P5K3_9FLAO</name>
<dbReference type="OrthoDB" id="1122883at2"/>
<dbReference type="RefSeq" id="WP_070235995.1">
    <property type="nucleotide sequence ID" value="NZ_CP017478.1"/>
</dbReference>